<evidence type="ECO:0000313" key="4">
    <source>
        <dbReference type="EMBL" id="GGJ07689.1"/>
    </source>
</evidence>
<name>A0A830EIA5_9EURY</name>
<evidence type="ECO:0000313" key="5">
    <source>
        <dbReference type="Proteomes" id="UP000653099"/>
    </source>
</evidence>
<dbReference type="Gene3D" id="2.60.120.10">
    <property type="entry name" value="Jelly Rolls"/>
    <property type="match status" value="1"/>
</dbReference>
<feature type="domain" description="Cupin type-2" evidence="3">
    <location>
        <begin position="39"/>
        <end position="104"/>
    </location>
</feature>
<accession>A0A830EIA5</accession>
<dbReference type="PANTHER" id="PTHR35848">
    <property type="entry name" value="OXALATE-BINDING PROTEIN"/>
    <property type="match status" value="1"/>
</dbReference>
<dbReference type="InterPro" id="IPR011051">
    <property type="entry name" value="RmlC_Cupin_sf"/>
</dbReference>
<evidence type="ECO:0000259" key="3">
    <source>
        <dbReference type="Pfam" id="PF07883"/>
    </source>
</evidence>
<dbReference type="InterPro" id="IPR051610">
    <property type="entry name" value="GPI/OXD"/>
</dbReference>
<reference evidence="4" key="1">
    <citation type="journal article" date="2014" name="Int. J. Syst. Evol. Microbiol.">
        <title>Complete genome sequence of Corynebacterium casei LMG S-19264T (=DSM 44701T), isolated from a smear-ripened cheese.</title>
        <authorList>
            <consortium name="US DOE Joint Genome Institute (JGI-PGF)"/>
            <person name="Walter F."/>
            <person name="Albersmeier A."/>
            <person name="Kalinowski J."/>
            <person name="Ruckert C."/>
        </authorList>
    </citation>
    <scope>NUCLEOTIDE SEQUENCE</scope>
    <source>
        <strain evidence="4">JCM 14359</strain>
    </source>
</reference>
<organism evidence="4 5">
    <name type="scientific">Halobellus salinus</name>
    <dbReference type="NCBI Taxonomy" id="931585"/>
    <lineage>
        <taxon>Archaea</taxon>
        <taxon>Methanobacteriati</taxon>
        <taxon>Methanobacteriota</taxon>
        <taxon>Stenosarchaea group</taxon>
        <taxon>Halobacteria</taxon>
        <taxon>Halobacteriales</taxon>
        <taxon>Haloferacaceae</taxon>
        <taxon>Halobellus</taxon>
    </lineage>
</organism>
<keyword evidence="5" id="KW-1185">Reference proteome</keyword>
<dbReference type="Proteomes" id="UP000653099">
    <property type="component" value="Unassembled WGS sequence"/>
</dbReference>
<dbReference type="InterPro" id="IPR013096">
    <property type="entry name" value="Cupin_2"/>
</dbReference>
<dbReference type="AlphaFoldDB" id="A0A830EIA5"/>
<evidence type="ECO:0000256" key="2">
    <source>
        <dbReference type="SAM" id="MobiDB-lite"/>
    </source>
</evidence>
<comment type="caution">
    <text evidence="4">The sequence shown here is derived from an EMBL/GenBank/DDBJ whole genome shotgun (WGS) entry which is preliminary data.</text>
</comment>
<dbReference type="InterPro" id="IPR014710">
    <property type="entry name" value="RmlC-like_jellyroll"/>
</dbReference>
<dbReference type="SUPFAM" id="SSF51182">
    <property type="entry name" value="RmlC-like cupins"/>
    <property type="match status" value="1"/>
</dbReference>
<reference evidence="4" key="2">
    <citation type="submission" date="2020-09" db="EMBL/GenBank/DDBJ databases">
        <authorList>
            <person name="Sun Q."/>
            <person name="Ohkuma M."/>
        </authorList>
    </citation>
    <scope>NUCLEOTIDE SEQUENCE</scope>
    <source>
        <strain evidence="4">JCM 14359</strain>
    </source>
</reference>
<feature type="region of interest" description="Disordered" evidence="2">
    <location>
        <begin position="112"/>
        <end position="135"/>
    </location>
</feature>
<proteinExistence type="predicted"/>
<dbReference type="OrthoDB" id="192542at2157"/>
<dbReference type="Pfam" id="PF07883">
    <property type="entry name" value="Cupin_2"/>
    <property type="match status" value="1"/>
</dbReference>
<dbReference type="EMBL" id="BMOC01000009">
    <property type="protein sequence ID" value="GGJ07689.1"/>
    <property type="molecule type" value="Genomic_DNA"/>
</dbReference>
<gene>
    <name evidence="4" type="ORF">GCM10008995_16980</name>
</gene>
<evidence type="ECO:0000256" key="1">
    <source>
        <dbReference type="ARBA" id="ARBA00022723"/>
    </source>
</evidence>
<keyword evidence="1" id="KW-0479">Metal-binding</keyword>
<sequence>MGYDVVDSQAVRPADGRPCELRRLTAATDLSDLAVNRYRAEPGEQLPLNYHYHDEQEEAFYVLSGTLAVETPGGTHVVPSGSVFAATPESPHRAHNPADADAAVEVLAVGTPTDDAVHQYEPAADGPDSGGDGGA</sequence>
<dbReference type="GO" id="GO:0046872">
    <property type="term" value="F:metal ion binding"/>
    <property type="evidence" value="ECO:0007669"/>
    <property type="project" value="UniProtKB-KW"/>
</dbReference>
<dbReference type="RefSeq" id="WP_188786965.1">
    <property type="nucleotide sequence ID" value="NZ_BMOC01000009.1"/>
</dbReference>
<protein>
    <recommendedName>
        <fullName evidence="3">Cupin type-2 domain-containing protein</fullName>
    </recommendedName>
</protein>